<feature type="signal peptide" evidence="2">
    <location>
        <begin position="1"/>
        <end position="18"/>
    </location>
</feature>
<dbReference type="PANTHER" id="PTHR46957:SF3">
    <property type="entry name" value="CYTOKINE RECEPTOR"/>
    <property type="match status" value="1"/>
</dbReference>
<dbReference type="SUPFAM" id="SSF49265">
    <property type="entry name" value="Fibronectin type III"/>
    <property type="match status" value="1"/>
</dbReference>
<dbReference type="CDD" id="cd00063">
    <property type="entry name" value="FN3"/>
    <property type="match status" value="2"/>
</dbReference>
<dbReference type="InterPro" id="IPR036116">
    <property type="entry name" value="FN3_sf"/>
</dbReference>
<keyword evidence="1" id="KW-0472">Membrane</keyword>
<dbReference type="InterPro" id="IPR050713">
    <property type="entry name" value="RTP_Phos/Ushers"/>
</dbReference>
<dbReference type="Proteomes" id="UP000792457">
    <property type="component" value="Unassembled WGS sequence"/>
</dbReference>
<dbReference type="GO" id="GO:0016020">
    <property type="term" value="C:membrane"/>
    <property type="evidence" value="ECO:0007669"/>
    <property type="project" value="UniProtKB-SubCell"/>
</dbReference>
<evidence type="ECO:0000313" key="5">
    <source>
        <dbReference type="Proteomes" id="UP000792457"/>
    </source>
</evidence>
<keyword evidence="1" id="KW-0812">Transmembrane</keyword>
<evidence type="ECO:0000256" key="1">
    <source>
        <dbReference type="SAM" id="Phobius"/>
    </source>
</evidence>
<dbReference type="FunFam" id="2.60.40.10:FF:001386">
    <property type="entry name" value="Receptor-type tyrosine-protein phosphatase gamma"/>
    <property type="match status" value="1"/>
</dbReference>
<dbReference type="SMART" id="SM00060">
    <property type="entry name" value="FN3"/>
    <property type="match status" value="2"/>
</dbReference>
<dbReference type="PANTHER" id="PTHR46957">
    <property type="entry name" value="CYTOKINE RECEPTOR"/>
    <property type="match status" value="1"/>
</dbReference>
<feature type="transmembrane region" description="Helical" evidence="1">
    <location>
        <begin position="246"/>
        <end position="270"/>
    </location>
</feature>
<feature type="chain" id="PRO_5035435717" description="Fibronectin type-III domain-containing protein" evidence="2">
    <location>
        <begin position="19"/>
        <end position="271"/>
    </location>
</feature>
<feature type="non-terminal residue" evidence="4">
    <location>
        <position position="271"/>
    </location>
</feature>
<dbReference type="PROSITE" id="PS50853">
    <property type="entry name" value="FN3"/>
    <property type="match status" value="2"/>
</dbReference>
<reference evidence="4" key="1">
    <citation type="submission" date="2013-04" db="EMBL/GenBank/DDBJ databases">
        <authorList>
            <person name="Qu J."/>
            <person name="Murali S.C."/>
            <person name="Bandaranaike D."/>
            <person name="Bellair M."/>
            <person name="Blankenburg K."/>
            <person name="Chao H."/>
            <person name="Dinh H."/>
            <person name="Doddapaneni H."/>
            <person name="Downs B."/>
            <person name="Dugan-Rocha S."/>
            <person name="Elkadiri S."/>
            <person name="Gnanaolivu R.D."/>
            <person name="Hernandez B."/>
            <person name="Javaid M."/>
            <person name="Jayaseelan J.C."/>
            <person name="Lee S."/>
            <person name="Li M."/>
            <person name="Ming W."/>
            <person name="Munidasa M."/>
            <person name="Muniz J."/>
            <person name="Nguyen L."/>
            <person name="Ongeri F."/>
            <person name="Osuji N."/>
            <person name="Pu L.-L."/>
            <person name="Puazo M."/>
            <person name="Qu C."/>
            <person name="Quiroz J."/>
            <person name="Raj R."/>
            <person name="Weissenberger G."/>
            <person name="Xin Y."/>
            <person name="Zou X."/>
            <person name="Han Y."/>
            <person name="Richards S."/>
            <person name="Worley K."/>
            <person name="Muzny D."/>
            <person name="Gibbs R."/>
        </authorList>
    </citation>
    <scope>NUCLEOTIDE SEQUENCE</scope>
    <source>
        <strain evidence="4">Sampled in the wild</strain>
    </source>
</reference>
<organism evidence="4 5">
    <name type="scientific">Ladona fulva</name>
    <name type="common">Scarce chaser dragonfly</name>
    <name type="synonym">Libellula fulva</name>
    <dbReference type="NCBI Taxonomy" id="123851"/>
    <lineage>
        <taxon>Eukaryota</taxon>
        <taxon>Metazoa</taxon>
        <taxon>Ecdysozoa</taxon>
        <taxon>Arthropoda</taxon>
        <taxon>Hexapoda</taxon>
        <taxon>Insecta</taxon>
        <taxon>Pterygota</taxon>
        <taxon>Palaeoptera</taxon>
        <taxon>Odonata</taxon>
        <taxon>Epiprocta</taxon>
        <taxon>Anisoptera</taxon>
        <taxon>Libelluloidea</taxon>
        <taxon>Libellulidae</taxon>
        <taxon>Ladona</taxon>
    </lineage>
</organism>
<dbReference type="OrthoDB" id="6022401at2759"/>
<evidence type="ECO:0000313" key="4">
    <source>
        <dbReference type="EMBL" id="KAG8225883.1"/>
    </source>
</evidence>
<accession>A0A8K0K4K4</accession>
<protein>
    <recommendedName>
        <fullName evidence="3">Fibronectin type-III domain-containing protein</fullName>
    </recommendedName>
</protein>
<sequence length="271" mass="31176">MGFFLLLAVLVTFQLKLGLTDTNEHEELVPSKPMNVTVLRVSSYEIDLAWYQPEQPNGEIEGYRIYFLQCNQTYYQNVHIAESYIEYNLTNLKPFTDYKIWTIAFTRAHDGAVSDPVYQKTDISGPSPPKILNLTCQADDALFVHWQRPTEFNNSIDFYFVDYRSEYTYDYEELTMNLSTERPEEMILIPNVTIDTMYEIKVRGGSRSIFDPNKVILGEESEPKKVFVTKDCDKMQYFPVQKPTDLSAGVIAGVVCAAFAIVLAVIAYILW</sequence>
<proteinExistence type="predicted"/>
<evidence type="ECO:0000259" key="3">
    <source>
        <dbReference type="PROSITE" id="PS50853"/>
    </source>
</evidence>
<dbReference type="AlphaFoldDB" id="A0A8K0K4K4"/>
<keyword evidence="5" id="KW-1185">Reference proteome</keyword>
<evidence type="ECO:0000256" key="2">
    <source>
        <dbReference type="SAM" id="SignalP"/>
    </source>
</evidence>
<dbReference type="InterPro" id="IPR013783">
    <property type="entry name" value="Ig-like_fold"/>
</dbReference>
<comment type="caution">
    <text evidence="4">The sequence shown here is derived from an EMBL/GenBank/DDBJ whole genome shotgun (WGS) entry which is preliminary data.</text>
</comment>
<keyword evidence="1" id="KW-1133">Transmembrane helix</keyword>
<feature type="domain" description="Fibronectin type-III" evidence="3">
    <location>
        <begin position="32"/>
        <end position="124"/>
    </location>
</feature>
<dbReference type="InterPro" id="IPR003961">
    <property type="entry name" value="FN3_dom"/>
</dbReference>
<name>A0A8K0K4K4_LADFU</name>
<keyword evidence="2" id="KW-0732">Signal</keyword>
<reference evidence="4" key="2">
    <citation type="submission" date="2017-10" db="EMBL/GenBank/DDBJ databases">
        <title>Ladona fulva Genome sequencing and assembly.</title>
        <authorList>
            <person name="Murali S."/>
            <person name="Richards S."/>
            <person name="Bandaranaike D."/>
            <person name="Bellair M."/>
            <person name="Blankenburg K."/>
            <person name="Chao H."/>
            <person name="Dinh H."/>
            <person name="Doddapaneni H."/>
            <person name="Dugan-Rocha S."/>
            <person name="Elkadiri S."/>
            <person name="Gnanaolivu R."/>
            <person name="Hernandez B."/>
            <person name="Skinner E."/>
            <person name="Javaid M."/>
            <person name="Lee S."/>
            <person name="Li M."/>
            <person name="Ming W."/>
            <person name="Munidasa M."/>
            <person name="Muniz J."/>
            <person name="Nguyen L."/>
            <person name="Hughes D."/>
            <person name="Osuji N."/>
            <person name="Pu L.-L."/>
            <person name="Puazo M."/>
            <person name="Qu C."/>
            <person name="Quiroz J."/>
            <person name="Raj R."/>
            <person name="Weissenberger G."/>
            <person name="Xin Y."/>
            <person name="Zou X."/>
            <person name="Han Y."/>
            <person name="Worley K."/>
            <person name="Muzny D."/>
            <person name="Gibbs R."/>
        </authorList>
    </citation>
    <scope>NUCLEOTIDE SEQUENCE</scope>
    <source>
        <strain evidence="4">Sampled in the wild</strain>
    </source>
</reference>
<dbReference type="EMBL" id="KZ308256">
    <property type="protein sequence ID" value="KAG8225883.1"/>
    <property type="molecule type" value="Genomic_DNA"/>
</dbReference>
<gene>
    <name evidence="4" type="ORF">J437_LFUL006045</name>
</gene>
<dbReference type="Pfam" id="PF00041">
    <property type="entry name" value="fn3"/>
    <property type="match status" value="2"/>
</dbReference>
<dbReference type="Gene3D" id="2.60.40.10">
    <property type="entry name" value="Immunoglobulins"/>
    <property type="match status" value="2"/>
</dbReference>
<feature type="domain" description="Fibronectin type-III" evidence="3">
    <location>
        <begin position="125"/>
        <end position="232"/>
    </location>
</feature>